<evidence type="ECO:0000256" key="3">
    <source>
        <dbReference type="ARBA" id="ARBA00023163"/>
    </source>
</evidence>
<feature type="domain" description="VOC" evidence="6">
    <location>
        <begin position="195"/>
        <end position="319"/>
    </location>
</feature>
<gene>
    <name evidence="7" type="ORF">LK09_12155</name>
</gene>
<dbReference type="OrthoDB" id="956698at2"/>
<dbReference type="Pfam" id="PF18029">
    <property type="entry name" value="Glyoxalase_6"/>
    <property type="match status" value="1"/>
</dbReference>
<keyword evidence="3" id="KW-0804">Transcription</keyword>
<dbReference type="Pfam" id="PF00440">
    <property type="entry name" value="TetR_N"/>
    <property type="match status" value="1"/>
</dbReference>
<evidence type="ECO:0000256" key="2">
    <source>
        <dbReference type="ARBA" id="ARBA00023125"/>
    </source>
</evidence>
<dbReference type="PANTHER" id="PTHR30055:SF238">
    <property type="entry name" value="MYCOFACTOCIN BIOSYNTHESIS TRANSCRIPTIONAL REGULATOR MFTR-RELATED"/>
    <property type="match status" value="1"/>
</dbReference>
<evidence type="ECO:0000256" key="1">
    <source>
        <dbReference type="ARBA" id="ARBA00023015"/>
    </source>
</evidence>
<dbReference type="PANTHER" id="PTHR30055">
    <property type="entry name" value="HTH-TYPE TRANSCRIPTIONAL REGULATOR RUTR"/>
    <property type="match status" value="1"/>
</dbReference>
<proteinExistence type="predicted"/>
<organism evidence="7 8">
    <name type="scientific">Microbacterium mangrovi</name>
    <dbReference type="NCBI Taxonomy" id="1348253"/>
    <lineage>
        <taxon>Bacteria</taxon>
        <taxon>Bacillati</taxon>
        <taxon>Actinomycetota</taxon>
        <taxon>Actinomycetes</taxon>
        <taxon>Micrococcales</taxon>
        <taxon>Microbacteriaceae</taxon>
        <taxon>Microbacterium</taxon>
    </lineage>
</organism>
<evidence type="ECO:0000259" key="6">
    <source>
        <dbReference type="PROSITE" id="PS51819"/>
    </source>
</evidence>
<dbReference type="Gene3D" id="3.10.180.10">
    <property type="entry name" value="2,3-Dihydroxybiphenyl 1,2-Dioxygenase, domain 1"/>
    <property type="match status" value="1"/>
</dbReference>
<dbReference type="InterPro" id="IPR029068">
    <property type="entry name" value="Glyas_Bleomycin-R_OHBP_Dase"/>
</dbReference>
<dbReference type="GO" id="GO:0000976">
    <property type="term" value="F:transcription cis-regulatory region binding"/>
    <property type="evidence" value="ECO:0007669"/>
    <property type="project" value="TreeGrafter"/>
</dbReference>
<dbReference type="PRINTS" id="PR00455">
    <property type="entry name" value="HTHTETR"/>
</dbReference>
<evidence type="ECO:0000313" key="8">
    <source>
        <dbReference type="Proteomes" id="UP000031030"/>
    </source>
</evidence>
<evidence type="ECO:0000256" key="4">
    <source>
        <dbReference type="PROSITE-ProRule" id="PRU00335"/>
    </source>
</evidence>
<feature type="domain" description="HTH tetR-type" evidence="5">
    <location>
        <begin position="12"/>
        <end position="72"/>
    </location>
</feature>
<keyword evidence="1" id="KW-0805">Transcription regulation</keyword>
<dbReference type="AlphaFoldDB" id="A0A0B2A371"/>
<dbReference type="InterPro" id="IPR009057">
    <property type="entry name" value="Homeodomain-like_sf"/>
</dbReference>
<dbReference type="Proteomes" id="UP000031030">
    <property type="component" value="Unassembled WGS sequence"/>
</dbReference>
<evidence type="ECO:0000313" key="7">
    <source>
        <dbReference type="EMBL" id="KHK97495.1"/>
    </source>
</evidence>
<evidence type="ECO:0008006" key="9">
    <source>
        <dbReference type="Google" id="ProtNLM"/>
    </source>
</evidence>
<comment type="caution">
    <text evidence="7">The sequence shown here is derived from an EMBL/GenBank/DDBJ whole genome shotgun (WGS) entry which is preliminary data.</text>
</comment>
<dbReference type="STRING" id="1348253.LK09_12155"/>
<reference evidence="7 8" key="1">
    <citation type="submission" date="2014-11" db="EMBL/GenBank/DDBJ databases">
        <title>Genome sequence of Microbacterium mangrovi MUSC 115(T).</title>
        <authorList>
            <person name="Lee L.-H."/>
        </authorList>
    </citation>
    <scope>NUCLEOTIDE SEQUENCE [LARGE SCALE GENOMIC DNA]</scope>
    <source>
        <strain evidence="7 8">MUSC 115</strain>
    </source>
</reference>
<dbReference type="Gene3D" id="1.10.357.10">
    <property type="entry name" value="Tetracycline Repressor, domain 2"/>
    <property type="match status" value="1"/>
</dbReference>
<dbReference type="SUPFAM" id="SSF46689">
    <property type="entry name" value="Homeodomain-like"/>
    <property type="match status" value="1"/>
</dbReference>
<name>A0A0B2A371_9MICO</name>
<evidence type="ECO:0000259" key="5">
    <source>
        <dbReference type="PROSITE" id="PS50977"/>
    </source>
</evidence>
<dbReference type="EMBL" id="JTDK01000010">
    <property type="protein sequence ID" value="KHK97495.1"/>
    <property type="molecule type" value="Genomic_DNA"/>
</dbReference>
<accession>A0A0B2A371</accession>
<dbReference type="GO" id="GO:0003700">
    <property type="term" value="F:DNA-binding transcription factor activity"/>
    <property type="evidence" value="ECO:0007669"/>
    <property type="project" value="TreeGrafter"/>
</dbReference>
<dbReference type="InterPro" id="IPR037523">
    <property type="entry name" value="VOC_core"/>
</dbReference>
<sequence>MGSESRAGRPRASSRETLAEAACELFLERGYAATSVGDIAARVGVSRSSFFNYFASKADILWSGLDERIAAAASTLDSAADVARVPAALAASFAGFAPDSLALAIVNAEAMGIADELTREASMRRARIADAVARRLERDGLERMRAQICAAAYAAAVMSAIWEWAHGGAGRTPLPPTLERALAMVPETVSDARVSQLRVVVAAEDLDGAVAFYRDALGLVEQESYDGDGDARVVILGAGRATLELANPAQVRFIDRVETDGVTSPHIRLAFEVDDTAADSARLVDAGAELLATARETPWRSMNARLAGPADVQLTLFQELGTRPAGEGAAR</sequence>
<dbReference type="InterPro" id="IPR001647">
    <property type="entry name" value="HTH_TetR"/>
</dbReference>
<dbReference type="SUPFAM" id="SSF54593">
    <property type="entry name" value="Glyoxalase/Bleomycin resistance protein/Dihydroxybiphenyl dioxygenase"/>
    <property type="match status" value="1"/>
</dbReference>
<feature type="DNA-binding region" description="H-T-H motif" evidence="4">
    <location>
        <begin position="35"/>
        <end position="54"/>
    </location>
</feature>
<dbReference type="PROSITE" id="PS50977">
    <property type="entry name" value="HTH_TETR_2"/>
    <property type="match status" value="1"/>
</dbReference>
<dbReference type="InterPro" id="IPR041581">
    <property type="entry name" value="Glyoxalase_6"/>
</dbReference>
<dbReference type="RefSeq" id="WP_039399551.1">
    <property type="nucleotide sequence ID" value="NZ_JTDK01000010.1"/>
</dbReference>
<protein>
    <recommendedName>
        <fullName evidence="9">HTH tetR-type domain-containing protein</fullName>
    </recommendedName>
</protein>
<dbReference type="PROSITE" id="PS51819">
    <property type="entry name" value="VOC"/>
    <property type="match status" value="1"/>
</dbReference>
<keyword evidence="2 4" id="KW-0238">DNA-binding</keyword>
<dbReference type="InterPro" id="IPR050109">
    <property type="entry name" value="HTH-type_TetR-like_transc_reg"/>
</dbReference>
<keyword evidence="8" id="KW-1185">Reference proteome</keyword>